<evidence type="ECO:0000256" key="5">
    <source>
        <dbReference type="SAM" id="Phobius"/>
    </source>
</evidence>
<proteinExistence type="predicted"/>
<feature type="transmembrane region" description="Helical" evidence="5">
    <location>
        <begin position="197"/>
        <end position="214"/>
    </location>
</feature>
<name>A0A2K9LPS8_9GAMM</name>
<evidence type="ECO:0000256" key="2">
    <source>
        <dbReference type="ARBA" id="ARBA00023012"/>
    </source>
</evidence>
<evidence type="ECO:0000313" key="8">
    <source>
        <dbReference type="Proteomes" id="UP000235116"/>
    </source>
</evidence>
<keyword evidence="8" id="KW-1185">Reference proteome</keyword>
<dbReference type="PROSITE" id="PS50110">
    <property type="entry name" value="RESPONSE_REGULATORY"/>
    <property type="match status" value="1"/>
</dbReference>
<keyword evidence="5" id="KW-0812">Transmembrane</keyword>
<keyword evidence="5" id="KW-1133">Transmembrane helix</keyword>
<dbReference type="Pfam" id="PF00072">
    <property type="entry name" value="Response_reg"/>
    <property type="match status" value="1"/>
</dbReference>
<accession>A0A2K9LPS8</accession>
<reference evidence="8" key="1">
    <citation type="submission" date="2017-08" db="EMBL/GenBank/DDBJ databases">
        <title>Direct submision.</title>
        <authorList>
            <person name="Kim S.-J."/>
            <person name="Rhee S.-K."/>
        </authorList>
    </citation>
    <scope>NUCLEOTIDE SEQUENCE [LARGE SCALE GENOMIC DNA]</scope>
    <source>
        <strain evidence="8">GI5</strain>
    </source>
</reference>
<sequence length="426" mass="47649">MSNKLALVVDDSRMARHVLSKMLSEQGIDVDSVESGEEALGYLCGKKPSMIFMDHTMPGMDGFQCLRAIKNDPHTAMIPIIMYTSKEGEVYESQARALGAVDVLPKTLKPLMLAKMLERQNLLPHQTSSVPVAQSVGRAANDVVIVDNEPVAEPAAPAVKEDHPELEALENRIEQLTNQLQGMNSQNDARSNRSARYQYLGLGLCIALIGWLLMSNNRLMQEMTMMQTDKRKLEDTLQLQTQQNEDMREQLSSQIDTQVQQSDAHNRRFYESIEWALNEDGQFAWDEKPFNDRLAATLSQLAQNLRSVGFVGEISIRSHLGRFCLLTDSNGEPALPDTEMTLANCEIIQLSPSLAESLGNDQTPGFERFIVAFQSEYGEDIELSLSTAGDRRPVARYPSQDPDVSAQRWNSAASRNQRIEISINPY</sequence>
<dbReference type="InterPro" id="IPR050595">
    <property type="entry name" value="Bact_response_regulator"/>
</dbReference>
<gene>
    <name evidence="7" type="ORF">Kalk_18510</name>
</gene>
<dbReference type="KEGG" id="kak:Kalk_18510"/>
<evidence type="ECO:0000256" key="3">
    <source>
        <dbReference type="PROSITE-ProRule" id="PRU00169"/>
    </source>
</evidence>
<dbReference type="SMART" id="SM00448">
    <property type="entry name" value="REC"/>
    <property type="match status" value="1"/>
</dbReference>
<keyword evidence="5" id="KW-0472">Membrane</keyword>
<protein>
    <recommendedName>
        <fullName evidence="6">Response regulatory domain-containing protein</fullName>
    </recommendedName>
</protein>
<evidence type="ECO:0000259" key="6">
    <source>
        <dbReference type="PROSITE" id="PS50110"/>
    </source>
</evidence>
<evidence type="ECO:0000313" key="7">
    <source>
        <dbReference type="EMBL" id="AUM14293.1"/>
    </source>
</evidence>
<evidence type="ECO:0000256" key="1">
    <source>
        <dbReference type="ARBA" id="ARBA00022553"/>
    </source>
</evidence>
<dbReference type="PANTHER" id="PTHR44591:SF14">
    <property type="entry name" value="PROTEIN PILG"/>
    <property type="match status" value="1"/>
</dbReference>
<dbReference type="InterPro" id="IPR001789">
    <property type="entry name" value="Sig_transdc_resp-reg_receiver"/>
</dbReference>
<feature type="domain" description="Response regulatory" evidence="6">
    <location>
        <begin position="5"/>
        <end position="121"/>
    </location>
</feature>
<keyword evidence="4" id="KW-0175">Coiled coil</keyword>
<dbReference type="InterPro" id="IPR011006">
    <property type="entry name" value="CheY-like_superfamily"/>
</dbReference>
<dbReference type="SUPFAM" id="SSF52172">
    <property type="entry name" value="CheY-like"/>
    <property type="match status" value="1"/>
</dbReference>
<keyword evidence="1 3" id="KW-0597">Phosphoprotein</keyword>
<dbReference type="AlphaFoldDB" id="A0A2K9LPS8"/>
<evidence type="ECO:0000256" key="4">
    <source>
        <dbReference type="SAM" id="Coils"/>
    </source>
</evidence>
<feature type="modified residue" description="4-aspartylphosphate" evidence="3">
    <location>
        <position position="54"/>
    </location>
</feature>
<dbReference type="Gene3D" id="3.40.50.2300">
    <property type="match status" value="1"/>
</dbReference>
<dbReference type="RefSeq" id="WP_101895667.1">
    <property type="nucleotide sequence ID" value="NZ_CP022684.1"/>
</dbReference>
<organism evidence="7 8">
    <name type="scientific">Ketobacter alkanivorans</name>
    <dbReference type="NCBI Taxonomy" id="1917421"/>
    <lineage>
        <taxon>Bacteria</taxon>
        <taxon>Pseudomonadati</taxon>
        <taxon>Pseudomonadota</taxon>
        <taxon>Gammaproteobacteria</taxon>
        <taxon>Pseudomonadales</taxon>
        <taxon>Ketobacteraceae</taxon>
        <taxon>Ketobacter</taxon>
    </lineage>
</organism>
<dbReference type="EMBL" id="CP022684">
    <property type="protein sequence ID" value="AUM14293.1"/>
    <property type="molecule type" value="Genomic_DNA"/>
</dbReference>
<dbReference type="GO" id="GO:0000160">
    <property type="term" value="P:phosphorelay signal transduction system"/>
    <property type="evidence" value="ECO:0007669"/>
    <property type="project" value="UniProtKB-KW"/>
</dbReference>
<feature type="coiled-coil region" evidence="4">
    <location>
        <begin position="159"/>
        <end position="250"/>
    </location>
</feature>
<dbReference type="Proteomes" id="UP000235116">
    <property type="component" value="Chromosome"/>
</dbReference>
<dbReference type="CDD" id="cd00156">
    <property type="entry name" value="REC"/>
    <property type="match status" value="1"/>
</dbReference>
<keyword evidence="2" id="KW-0902">Two-component regulatory system</keyword>
<dbReference type="PANTHER" id="PTHR44591">
    <property type="entry name" value="STRESS RESPONSE REGULATOR PROTEIN 1"/>
    <property type="match status" value="1"/>
</dbReference>
<dbReference type="OrthoDB" id="236568at2"/>